<evidence type="ECO:0000313" key="2">
    <source>
        <dbReference type="EMBL" id="MFB9465523.1"/>
    </source>
</evidence>
<proteinExistence type="predicted"/>
<accession>A0ABV5N5F0</accession>
<dbReference type="EMBL" id="JBHMCY010000048">
    <property type="protein sequence ID" value="MFB9465523.1"/>
    <property type="molecule type" value="Genomic_DNA"/>
</dbReference>
<protein>
    <submittedName>
        <fullName evidence="2">Uncharacterized protein</fullName>
    </submittedName>
</protein>
<feature type="region of interest" description="Disordered" evidence="1">
    <location>
        <begin position="1"/>
        <end position="26"/>
    </location>
</feature>
<name>A0ABV5N5F0_9ACTN</name>
<evidence type="ECO:0000256" key="1">
    <source>
        <dbReference type="SAM" id="MobiDB-lite"/>
    </source>
</evidence>
<reference evidence="2 3" key="1">
    <citation type="submission" date="2024-09" db="EMBL/GenBank/DDBJ databases">
        <authorList>
            <person name="Sun Q."/>
            <person name="Mori K."/>
        </authorList>
    </citation>
    <scope>NUCLEOTIDE SEQUENCE [LARGE SCALE GENOMIC DNA]</scope>
    <source>
        <strain evidence="2 3">JCM 6917</strain>
    </source>
</reference>
<comment type="caution">
    <text evidence="2">The sequence shown here is derived from an EMBL/GenBank/DDBJ whole genome shotgun (WGS) entry which is preliminary data.</text>
</comment>
<evidence type="ECO:0000313" key="3">
    <source>
        <dbReference type="Proteomes" id="UP001589709"/>
    </source>
</evidence>
<dbReference type="Proteomes" id="UP001589709">
    <property type="component" value="Unassembled WGS sequence"/>
</dbReference>
<sequence length="67" mass="6763">MAGEQAGKARTGEASPLREAGPLTLRTPAGTAKELVLDGRQAHTTGVLVAGGLAVWEDTGAPPVAVW</sequence>
<keyword evidence="3" id="KW-1185">Reference proteome</keyword>
<gene>
    <name evidence="2" type="ORF">ACFF45_23135</name>
</gene>
<organism evidence="2 3">
    <name type="scientific">Streptomyces cinereospinus</name>
    <dbReference type="NCBI Taxonomy" id="285561"/>
    <lineage>
        <taxon>Bacteria</taxon>
        <taxon>Bacillati</taxon>
        <taxon>Actinomycetota</taxon>
        <taxon>Actinomycetes</taxon>
        <taxon>Kitasatosporales</taxon>
        <taxon>Streptomycetaceae</taxon>
        <taxon>Streptomyces</taxon>
    </lineage>
</organism>
<dbReference type="RefSeq" id="WP_381348353.1">
    <property type="nucleotide sequence ID" value="NZ_JBHMCY010000048.1"/>
</dbReference>